<dbReference type="RefSeq" id="WP_064832745.1">
    <property type="nucleotide sequence ID" value="NZ_CP013569.1"/>
</dbReference>
<dbReference type="Proteomes" id="UP000078551">
    <property type="component" value="Plasmid pRphaN771a"/>
</dbReference>
<gene>
    <name evidence="1" type="ORF">AMC81_PA00111</name>
</gene>
<evidence type="ECO:0000313" key="1">
    <source>
        <dbReference type="EMBL" id="ANL87132.1"/>
    </source>
</evidence>
<dbReference type="EMBL" id="CP013569">
    <property type="protein sequence ID" value="ANL87132.1"/>
    <property type="molecule type" value="Genomic_DNA"/>
</dbReference>
<geneLocation type="plasmid" evidence="1 2">
    <name>pRphaN771a</name>
</geneLocation>
<keyword evidence="1" id="KW-0614">Plasmid</keyword>
<name>A0ABM6CFS1_9HYPH</name>
<proteinExistence type="predicted"/>
<sequence length="143" mass="16146">MAYYTNSEIDLKRACRMGLNEAFVSGMELSEHERAQIAKLMARQTDNDEIALARIANPFWRGRLVQLLDVLADVQGLPGDEVGMYDLKAARERGQLRDTDRHVKRLTAICHRHGIALPPLDGRRIERPTLKLVKSTRAAARPS</sequence>
<evidence type="ECO:0000313" key="2">
    <source>
        <dbReference type="Proteomes" id="UP000078551"/>
    </source>
</evidence>
<accession>A0ABM6CFS1</accession>
<keyword evidence="2" id="KW-1185">Reference proteome</keyword>
<organism evidence="1 2">
    <name type="scientific">Rhizobium phaseoli</name>
    <dbReference type="NCBI Taxonomy" id="396"/>
    <lineage>
        <taxon>Bacteria</taxon>
        <taxon>Pseudomonadati</taxon>
        <taxon>Pseudomonadota</taxon>
        <taxon>Alphaproteobacteria</taxon>
        <taxon>Hyphomicrobiales</taxon>
        <taxon>Rhizobiaceae</taxon>
        <taxon>Rhizobium/Agrobacterium group</taxon>
        <taxon>Rhizobium</taxon>
    </lineage>
</organism>
<protein>
    <submittedName>
        <fullName evidence="1">Uncharacterized protein</fullName>
    </submittedName>
</protein>
<reference evidence="1 2" key="1">
    <citation type="submission" date="2015-11" db="EMBL/GenBank/DDBJ databases">
        <title>The limits of bacterial species coexistence and the symbiotic plasmid transference in sympatric Rhizobium populations.</title>
        <authorList>
            <person name="Perez-Carrascal O.M."/>
            <person name="VanInsberghe D."/>
            <person name="Juarez S."/>
            <person name="Polz M.F."/>
            <person name="Vinuesa P."/>
            <person name="Gonzalez V."/>
        </authorList>
    </citation>
    <scope>NUCLEOTIDE SEQUENCE [LARGE SCALE GENOMIC DNA]</scope>
    <source>
        <strain evidence="1 2">N771</strain>
        <plasmid evidence="1 2">pRphaN771a</plasmid>
    </source>
</reference>